<comment type="caution">
    <text evidence="2">The sequence shown here is derived from an EMBL/GenBank/DDBJ whole genome shotgun (WGS) entry which is preliminary data.</text>
</comment>
<dbReference type="Gene3D" id="2.40.160.20">
    <property type="match status" value="1"/>
</dbReference>
<dbReference type="Proteomes" id="UP001210231">
    <property type="component" value="Unassembled WGS sequence"/>
</dbReference>
<dbReference type="EMBL" id="JAQGEF010000006">
    <property type="protein sequence ID" value="MDA3614597.1"/>
    <property type="molecule type" value="Genomic_DNA"/>
</dbReference>
<proteinExistence type="predicted"/>
<evidence type="ECO:0000313" key="2">
    <source>
        <dbReference type="EMBL" id="MDA3614597.1"/>
    </source>
</evidence>
<protein>
    <recommendedName>
        <fullName evidence="4">Outer membrane beta-barrel protein</fullName>
    </recommendedName>
</protein>
<keyword evidence="1" id="KW-0732">Signal</keyword>
<dbReference type="InterPro" id="IPR011250">
    <property type="entry name" value="OMP/PagP_B-barrel"/>
</dbReference>
<dbReference type="SUPFAM" id="SSF56925">
    <property type="entry name" value="OMPA-like"/>
    <property type="match status" value="1"/>
</dbReference>
<evidence type="ECO:0000256" key="1">
    <source>
        <dbReference type="SAM" id="SignalP"/>
    </source>
</evidence>
<dbReference type="RefSeq" id="WP_407030922.1">
    <property type="nucleotide sequence ID" value="NZ_JAQGEF010000006.1"/>
</dbReference>
<accession>A0ABT4UID1</accession>
<reference evidence="2 3" key="1">
    <citation type="submission" date="2022-12" db="EMBL/GenBank/DDBJ databases">
        <title>Chitinophagaceae gen. sp. nov., a new member of the family Chitinophagaceae, isolated from soil in a chemical factory.</title>
        <authorList>
            <person name="Ke Z."/>
        </authorList>
    </citation>
    <scope>NUCLEOTIDE SEQUENCE [LARGE SCALE GENOMIC DNA]</scope>
    <source>
        <strain evidence="2 3">LY-5</strain>
    </source>
</reference>
<evidence type="ECO:0008006" key="4">
    <source>
        <dbReference type="Google" id="ProtNLM"/>
    </source>
</evidence>
<name>A0ABT4UID1_9BACT</name>
<feature type="signal peptide" evidence="1">
    <location>
        <begin position="1"/>
        <end position="20"/>
    </location>
</feature>
<feature type="chain" id="PRO_5046076606" description="Outer membrane beta-barrel protein" evidence="1">
    <location>
        <begin position="21"/>
        <end position="233"/>
    </location>
</feature>
<evidence type="ECO:0000313" key="3">
    <source>
        <dbReference type="Proteomes" id="UP001210231"/>
    </source>
</evidence>
<sequence>MKKGILLALFISAGFSALMAQSNKNRGRIPVYKTPSNSSSVNNSYQRGQVPQRTIRYNSFEPSVNISIGYGLPSVDEKRMADFFGANRGNASQNGTWMGSIDYRFSRSTSLGVMVTHSNVSAPYYINSGANYGDAYVNGQQKNTAVMINMVNYFGNTNGAVNPYLRTAAGVNIWDQTYTEVANGKPMDYVTEPGKFAYQASLGAQIKLSKNAGLFLEAGYGKYIAAGGLTFSF</sequence>
<gene>
    <name evidence="2" type="ORF">O3P16_07240</name>
</gene>
<organism evidence="2 3">
    <name type="scientific">Polluticaenibacter yanchengensis</name>
    <dbReference type="NCBI Taxonomy" id="3014562"/>
    <lineage>
        <taxon>Bacteria</taxon>
        <taxon>Pseudomonadati</taxon>
        <taxon>Bacteroidota</taxon>
        <taxon>Chitinophagia</taxon>
        <taxon>Chitinophagales</taxon>
        <taxon>Chitinophagaceae</taxon>
        <taxon>Polluticaenibacter</taxon>
    </lineage>
</organism>
<keyword evidence="3" id="KW-1185">Reference proteome</keyword>